<dbReference type="eggNOG" id="ENOG502SVI3">
    <property type="taxonomic scope" value="Eukaryota"/>
</dbReference>
<name>K0RJU5_THAOC</name>
<accession>K0RJU5</accession>
<dbReference type="Gene3D" id="3.90.660.10">
    <property type="match status" value="1"/>
</dbReference>
<dbReference type="SUPFAM" id="SSF51905">
    <property type="entry name" value="FAD/NAD(P)-binding domain"/>
    <property type="match status" value="1"/>
</dbReference>
<dbReference type="PANTHER" id="PTHR23357:SF1">
    <property type="entry name" value="RENALASE"/>
    <property type="match status" value="1"/>
</dbReference>
<dbReference type="PANTHER" id="PTHR23357">
    <property type="entry name" value="RENALASE"/>
    <property type="match status" value="1"/>
</dbReference>
<gene>
    <name evidence="1" type="ORF">THAOC_32028</name>
</gene>
<organism evidence="1 2">
    <name type="scientific">Thalassiosira oceanica</name>
    <name type="common">Marine diatom</name>
    <dbReference type="NCBI Taxonomy" id="159749"/>
    <lineage>
        <taxon>Eukaryota</taxon>
        <taxon>Sar</taxon>
        <taxon>Stramenopiles</taxon>
        <taxon>Ochrophyta</taxon>
        <taxon>Bacillariophyta</taxon>
        <taxon>Coscinodiscophyceae</taxon>
        <taxon>Thalassiosirophycidae</taxon>
        <taxon>Thalassiosirales</taxon>
        <taxon>Thalassiosiraceae</taxon>
        <taxon>Thalassiosira</taxon>
    </lineage>
</organism>
<proteinExistence type="predicted"/>
<evidence type="ECO:0000313" key="1">
    <source>
        <dbReference type="EMBL" id="EJK49126.1"/>
    </source>
</evidence>
<dbReference type="GO" id="GO:0016651">
    <property type="term" value="F:oxidoreductase activity, acting on NAD(P)H"/>
    <property type="evidence" value="ECO:0007669"/>
    <property type="project" value="InterPro"/>
</dbReference>
<dbReference type="AlphaFoldDB" id="K0RJU5"/>
<evidence type="ECO:0008006" key="3">
    <source>
        <dbReference type="Google" id="ProtNLM"/>
    </source>
</evidence>
<keyword evidence="2" id="KW-1185">Reference proteome</keyword>
<dbReference type="EMBL" id="AGNL01045088">
    <property type="protein sequence ID" value="EJK49126.1"/>
    <property type="molecule type" value="Genomic_DNA"/>
</dbReference>
<dbReference type="Gene3D" id="3.50.50.60">
    <property type="entry name" value="FAD/NAD(P)-binding domain"/>
    <property type="match status" value="1"/>
</dbReference>
<dbReference type="InterPro" id="IPR040174">
    <property type="entry name" value="RNLS"/>
</dbReference>
<comment type="caution">
    <text evidence="1">The sequence shown here is derived from an EMBL/GenBank/DDBJ whole genome shotgun (WGS) entry which is preliminary data.</text>
</comment>
<reference evidence="1 2" key="1">
    <citation type="journal article" date="2012" name="Genome Biol.">
        <title>Genome and low-iron response of an oceanic diatom adapted to chronic iron limitation.</title>
        <authorList>
            <person name="Lommer M."/>
            <person name="Specht M."/>
            <person name="Roy A.S."/>
            <person name="Kraemer L."/>
            <person name="Andreson R."/>
            <person name="Gutowska M.A."/>
            <person name="Wolf J."/>
            <person name="Bergner S.V."/>
            <person name="Schilhabel M.B."/>
            <person name="Klostermeier U.C."/>
            <person name="Beiko R.G."/>
            <person name="Rosenstiel P."/>
            <person name="Hippler M."/>
            <person name="Laroche J."/>
        </authorList>
    </citation>
    <scope>NUCLEOTIDE SEQUENCE [LARGE SCALE GENOMIC DNA]</scope>
    <source>
        <strain evidence="1 2">CCMP1005</strain>
    </source>
</reference>
<dbReference type="GO" id="GO:0005576">
    <property type="term" value="C:extracellular region"/>
    <property type="evidence" value="ECO:0007669"/>
    <property type="project" value="TreeGrafter"/>
</dbReference>
<protein>
    <recommendedName>
        <fullName evidence="3">Amine oxidase domain-containing protein</fullName>
    </recommendedName>
</protein>
<evidence type="ECO:0000313" key="2">
    <source>
        <dbReference type="Proteomes" id="UP000266841"/>
    </source>
</evidence>
<sequence length="452" mass="50138">MTETEWSRLAVRALERMPTPNIRRSPRHSHASLSACGSFNSSSQDCPLTREAPSSHPLPFRVLVVGTGLTGCLVALRLRQRADELKRLRPIEIVVDVTERATYPSGQFGAVATHGGSVADVGAQVLSTLNVDDHRAMGGHGVEVKDIKLASEIVQRLLASSSSNEKLLVRAKDEALGETEERMIWEGLWQHYFAPYGMASVLRKLLEWANVEPSFLGLGLIPSVRKLLDERGLFELKEFIVEPADQNQKPRRNTAEATIRYLSSDQRHVLKSVKYDVRTCEAHFFSGEISDSLARAFSDESRVELMVEDIDNRIQYISWQDRKQKFPERHSDSNDTVALVIHGRAGELHPLGDALDRTLSKLSKGTFSPDEVSTHRIHSKSILWDVSQLITPMEAVVADPPSEPPWQCIVSRDGRLIVAGDFMTQSSFLGCVASADAAARAVVEAAIIQMEL</sequence>
<dbReference type="InterPro" id="IPR036188">
    <property type="entry name" value="FAD/NAD-bd_sf"/>
</dbReference>
<dbReference type="Proteomes" id="UP000266841">
    <property type="component" value="Unassembled WGS sequence"/>
</dbReference>
<dbReference type="OrthoDB" id="438451at2759"/>